<evidence type="ECO:0000313" key="3">
    <source>
        <dbReference type="Proteomes" id="UP000290540"/>
    </source>
</evidence>
<comment type="caution">
    <text evidence="2">The sequence shown here is derived from an EMBL/GenBank/DDBJ whole genome shotgun (WGS) entry which is preliminary data.</text>
</comment>
<dbReference type="AlphaFoldDB" id="A0A4Q2UY86"/>
<evidence type="ECO:0000313" key="2">
    <source>
        <dbReference type="EMBL" id="RYC79034.1"/>
    </source>
</evidence>
<reference evidence="2 3" key="1">
    <citation type="submission" date="2016-12" db="EMBL/GenBank/DDBJ databases">
        <title>Draft genome sequence of Fusarium oxysporum causing rot on Narcissus.</title>
        <authorList>
            <person name="Armitage A.D."/>
            <person name="Taylor A."/>
            <person name="Clarkson J.P."/>
            <person name="Harrison R.J."/>
            <person name="Jackson A.C."/>
        </authorList>
    </citation>
    <scope>NUCLEOTIDE SEQUENCE [LARGE SCALE GENOMIC DNA]</scope>
    <source>
        <strain evidence="2 3">N139</strain>
    </source>
</reference>
<evidence type="ECO:0000256" key="1">
    <source>
        <dbReference type="SAM" id="Phobius"/>
    </source>
</evidence>
<keyword evidence="1" id="KW-0812">Transmembrane</keyword>
<feature type="transmembrane region" description="Helical" evidence="1">
    <location>
        <begin position="21"/>
        <end position="45"/>
    </location>
</feature>
<dbReference type="Proteomes" id="UP000290540">
    <property type="component" value="Unassembled WGS sequence"/>
</dbReference>
<proteinExistence type="predicted"/>
<gene>
    <name evidence="2" type="ORF">BFJ63_vAg18089</name>
</gene>
<accession>A0A4Q2UY86</accession>
<organism evidence="2 3">
    <name type="scientific">Fusarium oxysporum f. sp. narcissi</name>
    <dbReference type="NCBI Taxonomy" id="451672"/>
    <lineage>
        <taxon>Eukaryota</taxon>
        <taxon>Fungi</taxon>
        <taxon>Dikarya</taxon>
        <taxon>Ascomycota</taxon>
        <taxon>Pezizomycotina</taxon>
        <taxon>Sordariomycetes</taxon>
        <taxon>Hypocreomycetidae</taxon>
        <taxon>Hypocreales</taxon>
        <taxon>Nectriaceae</taxon>
        <taxon>Fusarium</taxon>
        <taxon>Fusarium oxysporum species complex</taxon>
    </lineage>
</organism>
<keyword evidence="1" id="KW-0472">Membrane</keyword>
<sequence>MIEEELFTAVIEDSRSEFCSFFDLLVFLDPFILASLINAVFLSIYTL</sequence>
<protein>
    <submittedName>
        <fullName evidence="2">Uncharacterized protein</fullName>
    </submittedName>
</protein>
<name>A0A4Q2UY86_FUSOX</name>
<dbReference type="EMBL" id="MQTW01000805">
    <property type="protein sequence ID" value="RYC79034.1"/>
    <property type="molecule type" value="Genomic_DNA"/>
</dbReference>
<keyword evidence="1" id="KW-1133">Transmembrane helix</keyword>